<evidence type="ECO:0000313" key="2">
    <source>
        <dbReference type="EMBL" id="PYI15592.1"/>
    </source>
</evidence>
<dbReference type="AlphaFoldDB" id="A0A2V5H1E9"/>
<feature type="compositionally biased region" description="Acidic residues" evidence="1">
    <location>
        <begin position="406"/>
        <end position="422"/>
    </location>
</feature>
<feature type="compositionally biased region" description="Acidic residues" evidence="1">
    <location>
        <begin position="224"/>
        <end position="234"/>
    </location>
</feature>
<feature type="compositionally biased region" description="Basic and acidic residues" evidence="1">
    <location>
        <begin position="235"/>
        <end position="246"/>
    </location>
</feature>
<dbReference type="Proteomes" id="UP000249829">
    <property type="component" value="Unassembled WGS sequence"/>
</dbReference>
<feature type="region of interest" description="Disordered" evidence="1">
    <location>
        <begin position="335"/>
        <end position="475"/>
    </location>
</feature>
<dbReference type="OMA" id="NGPRDSW"/>
<gene>
    <name evidence="2" type="ORF">BO99DRAFT_405745</name>
</gene>
<feature type="region of interest" description="Disordered" evidence="1">
    <location>
        <begin position="224"/>
        <end position="250"/>
    </location>
</feature>
<sequence length="590" mass="66054">MTSREDNVLAARDPALTDENEWEEFSLSEVRVLFPGKSRYANLLTASPDNPVQVTGCLDEVEEEQESLVLDPEYLTKRIVLENVTHYAYGQHNDGEVGFWVAGRAGWFSISPAKGYKPMFNEVVEAIDLLYFLADRHKRKRGRRKFEGPSVEYLFEEYVSHTHGICEDADDSAEVFYKHHNFLLSRMLKGEENVQWSTTHILTHLSEKFPEDYEQIKAQIEGVNEVESEEEEESTPEKSDDEKVRVADSSGPTNADAISIYQVILDLKEKGYLAKRQLNLDLVASTLVDRFEIDDDEYAHSRIAAGAEVILELMDEAKTSSFDWSRKVIYRELKAASKQHDGASQEAITPLRPRMLESEASSPEDSDQEDLPRLRKRRVLKSVLRPKSAVATKRTGKRTRSAAAADTDEESDTNADAMDEFETPSKVRGHELVRDPLSTRAKRRTRSILSDSESTAPSIQKTSLQDVFQSRNTSVSAADIDAHPHEEPAANGTNGEDVQSDTWTCQVRGCGKIVYKCSTKRGKQLIEDHSLAHADDTKAKLDLVFAEQRLNIGLPVDNLLNRIREMAGGEDTGLANMEGVVNGASDAVGT</sequence>
<proteinExistence type="predicted"/>
<dbReference type="STRING" id="1450538.A0A2V5H1E9"/>
<protein>
    <recommendedName>
        <fullName evidence="4">DNA (cytosine-5)-methyltransferase 1 replication foci domain-containing protein</fullName>
    </recommendedName>
</protein>
<accession>A0A2V5H1E9</accession>
<evidence type="ECO:0000256" key="1">
    <source>
        <dbReference type="SAM" id="MobiDB-lite"/>
    </source>
</evidence>
<organism evidence="2 3">
    <name type="scientific">Aspergillus violaceofuscus (strain CBS 115571)</name>
    <dbReference type="NCBI Taxonomy" id="1450538"/>
    <lineage>
        <taxon>Eukaryota</taxon>
        <taxon>Fungi</taxon>
        <taxon>Dikarya</taxon>
        <taxon>Ascomycota</taxon>
        <taxon>Pezizomycotina</taxon>
        <taxon>Eurotiomycetes</taxon>
        <taxon>Eurotiomycetidae</taxon>
        <taxon>Eurotiales</taxon>
        <taxon>Aspergillaceae</taxon>
        <taxon>Aspergillus</taxon>
    </lineage>
</organism>
<keyword evidence="3" id="KW-1185">Reference proteome</keyword>
<dbReference type="EMBL" id="KZ825183">
    <property type="protein sequence ID" value="PYI15592.1"/>
    <property type="molecule type" value="Genomic_DNA"/>
</dbReference>
<feature type="compositionally biased region" description="Basic and acidic residues" evidence="1">
    <location>
        <begin position="423"/>
        <end position="434"/>
    </location>
</feature>
<evidence type="ECO:0008006" key="4">
    <source>
        <dbReference type="Google" id="ProtNLM"/>
    </source>
</evidence>
<reference evidence="2 3" key="1">
    <citation type="submission" date="2018-02" db="EMBL/GenBank/DDBJ databases">
        <title>The genomes of Aspergillus section Nigri reveals drivers in fungal speciation.</title>
        <authorList>
            <consortium name="DOE Joint Genome Institute"/>
            <person name="Vesth T.C."/>
            <person name="Nybo J."/>
            <person name="Theobald S."/>
            <person name="Brandl J."/>
            <person name="Frisvad J.C."/>
            <person name="Nielsen K.F."/>
            <person name="Lyhne E.K."/>
            <person name="Kogle M.E."/>
            <person name="Kuo A."/>
            <person name="Riley R."/>
            <person name="Clum A."/>
            <person name="Nolan M."/>
            <person name="Lipzen A."/>
            <person name="Salamov A."/>
            <person name="Henrissat B."/>
            <person name="Wiebenga A."/>
            <person name="De vries R.P."/>
            <person name="Grigoriev I.V."/>
            <person name="Mortensen U.H."/>
            <person name="Andersen M.R."/>
            <person name="Baker S.E."/>
        </authorList>
    </citation>
    <scope>NUCLEOTIDE SEQUENCE [LARGE SCALE GENOMIC DNA]</scope>
    <source>
        <strain evidence="2 3">CBS 115571</strain>
    </source>
</reference>
<name>A0A2V5H1E9_ASPV1</name>
<feature type="compositionally biased region" description="Polar residues" evidence="1">
    <location>
        <begin position="447"/>
        <end position="475"/>
    </location>
</feature>
<evidence type="ECO:0000313" key="3">
    <source>
        <dbReference type="Proteomes" id="UP000249829"/>
    </source>
</evidence>